<gene>
    <name evidence="4" type="ORF">NTJ_04180</name>
</gene>
<feature type="compositionally biased region" description="Acidic residues" evidence="3">
    <location>
        <begin position="615"/>
        <end position="634"/>
    </location>
</feature>
<feature type="repeat" description="HEAT" evidence="2">
    <location>
        <begin position="474"/>
        <end position="512"/>
    </location>
</feature>
<dbReference type="InterPro" id="IPR011009">
    <property type="entry name" value="Kinase-like_dom_sf"/>
</dbReference>
<dbReference type="InterPro" id="IPR021133">
    <property type="entry name" value="HEAT_type_2"/>
</dbReference>
<feature type="repeat" description="HEAT" evidence="2">
    <location>
        <begin position="356"/>
        <end position="394"/>
    </location>
</feature>
<dbReference type="InterPro" id="IPR016024">
    <property type="entry name" value="ARM-type_fold"/>
</dbReference>
<dbReference type="InterPro" id="IPR000357">
    <property type="entry name" value="HEAT"/>
</dbReference>
<dbReference type="EMBL" id="AP028910">
    <property type="protein sequence ID" value="BES91372.1"/>
    <property type="molecule type" value="Genomic_DNA"/>
</dbReference>
<evidence type="ECO:0000256" key="1">
    <source>
        <dbReference type="ARBA" id="ARBA00022737"/>
    </source>
</evidence>
<keyword evidence="5" id="KW-1185">Reference proteome</keyword>
<organism evidence="4 5">
    <name type="scientific">Nesidiocoris tenuis</name>
    <dbReference type="NCBI Taxonomy" id="355587"/>
    <lineage>
        <taxon>Eukaryota</taxon>
        <taxon>Metazoa</taxon>
        <taxon>Ecdysozoa</taxon>
        <taxon>Arthropoda</taxon>
        <taxon>Hexapoda</taxon>
        <taxon>Insecta</taxon>
        <taxon>Pterygota</taxon>
        <taxon>Neoptera</taxon>
        <taxon>Paraneoptera</taxon>
        <taxon>Hemiptera</taxon>
        <taxon>Heteroptera</taxon>
        <taxon>Panheteroptera</taxon>
        <taxon>Cimicomorpha</taxon>
        <taxon>Miridae</taxon>
        <taxon>Dicyphina</taxon>
        <taxon>Nesidiocoris</taxon>
    </lineage>
</organism>
<dbReference type="PROSITE" id="PS50077">
    <property type="entry name" value="HEAT_REPEAT"/>
    <property type="match status" value="2"/>
</dbReference>
<dbReference type="InterPro" id="IPR051177">
    <property type="entry name" value="CIK-Related_Protein"/>
</dbReference>
<accession>A0ABN7AM06</accession>
<dbReference type="Pfam" id="PF02985">
    <property type="entry name" value="HEAT"/>
    <property type="match status" value="1"/>
</dbReference>
<evidence type="ECO:0000256" key="3">
    <source>
        <dbReference type="SAM" id="MobiDB-lite"/>
    </source>
</evidence>
<dbReference type="Gene3D" id="1.10.510.10">
    <property type="entry name" value="Transferase(Phosphotransferase) domain 1"/>
    <property type="match status" value="1"/>
</dbReference>
<protein>
    <submittedName>
        <fullName evidence="4">STYKc</fullName>
    </submittedName>
</protein>
<dbReference type="Gene3D" id="3.30.200.20">
    <property type="entry name" value="Phosphorylase Kinase, domain 1"/>
    <property type="match status" value="1"/>
</dbReference>
<evidence type="ECO:0000313" key="4">
    <source>
        <dbReference type="EMBL" id="BES91372.1"/>
    </source>
</evidence>
<evidence type="ECO:0000313" key="5">
    <source>
        <dbReference type="Proteomes" id="UP001307889"/>
    </source>
</evidence>
<dbReference type="InterPro" id="IPR011989">
    <property type="entry name" value="ARM-like"/>
</dbReference>
<dbReference type="Proteomes" id="UP001307889">
    <property type="component" value="Chromosome 2"/>
</dbReference>
<dbReference type="SUPFAM" id="SSF56112">
    <property type="entry name" value="Protein kinase-like (PK-like)"/>
    <property type="match status" value="1"/>
</dbReference>
<dbReference type="PANTHER" id="PTHR12984:SF3">
    <property type="entry name" value="N-TERMINAL KINASE-LIKE PROTEIN"/>
    <property type="match status" value="1"/>
</dbReference>
<feature type="region of interest" description="Disordered" evidence="3">
    <location>
        <begin position="615"/>
        <end position="678"/>
    </location>
</feature>
<feature type="region of interest" description="Disordered" evidence="3">
    <location>
        <begin position="553"/>
        <end position="574"/>
    </location>
</feature>
<proteinExistence type="predicted"/>
<keyword evidence="1" id="KW-0677">Repeat</keyword>
<dbReference type="SUPFAM" id="SSF48371">
    <property type="entry name" value="ARM repeat"/>
    <property type="match status" value="1"/>
</dbReference>
<sequence>MWLFTRDTTKDFPYDIIEADDHFDQNGLFTLRQGIHKVTKDVVSVFCHNKKDVGCTEARAALKRLKTLRHPNILTYIDSKETDAHLLIVTEHVKPLLTYLSTIEDGKGKQLYLSWGLMNIFKGVAFLNHSASLAHDGIGIEAVFVNSAGEWKLGGFTSTKELSADKSWNEDSYGLGKLIWEAYNAKRNEDPNQLNNQSKIPGPIRQTYQGLISSPHRRLSALKVLEKGRAAGGCFQNDLVDAMVFLDEIHIKNKEEVNLFFRNIQQLLKDMPKCTAEFKILPQLIKAYDFGCEGTCVLPPLFEITTHISDRHFQTEVVPFLTKVFGSVDRATRSLLLQNLERFIDRIPSNVINDSLFPQVLNGFMDTNPRIREQTVKAMIHIAPKLNDKNLNTELMTHFARLLSKDDQGGIRTNTIVCLSKIGHCLNPQNRRVILMSAFLRSLNDPFPPVRNAGTLGLAVSQQYFALEDVSKRILPALCSLTLDPDPAVRESVFKTIKGFLSNLENVSENPELRAQMDAEALSSKKPSSSWAEWATAAITSKFSLKMDRKIEPDNADEPKEQKKSITDADNGILKRLSPIDDDLDTVVPDNRPALPPDPAISISEKMKYTTFNAEEDDNWGSEFWEPIEDEPLPDETRTKSPTTVSKPAISVRSSEERKKSKSGPMKLGTRLNQPKFD</sequence>
<feature type="compositionally biased region" description="Basic and acidic residues" evidence="3">
    <location>
        <begin position="553"/>
        <end position="567"/>
    </location>
</feature>
<dbReference type="PANTHER" id="PTHR12984">
    <property type="entry name" value="SCY1-RELATED S/T PROTEIN KINASE-LIKE"/>
    <property type="match status" value="1"/>
</dbReference>
<reference evidence="4 5" key="1">
    <citation type="submission" date="2023-09" db="EMBL/GenBank/DDBJ databases">
        <title>Nesidiocoris tenuis whole genome shotgun sequence.</title>
        <authorList>
            <person name="Shibata T."/>
            <person name="Shimoda M."/>
            <person name="Kobayashi T."/>
            <person name="Uehara T."/>
        </authorList>
    </citation>
    <scope>NUCLEOTIDE SEQUENCE [LARGE SCALE GENOMIC DNA]</scope>
    <source>
        <strain evidence="4 5">Japan</strain>
    </source>
</reference>
<dbReference type="Gene3D" id="1.25.10.10">
    <property type="entry name" value="Leucine-rich Repeat Variant"/>
    <property type="match status" value="1"/>
</dbReference>
<evidence type="ECO:0000256" key="2">
    <source>
        <dbReference type="PROSITE-ProRule" id="PRU00103"/>
    </source>
</evidence>
<name>A0ABN7AM06_9HEMI</name>